<dbReference type="Pfam" id="PF00067">
    <property type="entry name" value="p450"/>
    <property type="match status" value="1"/>
</dbReference>
<keyword evidence="4 12" id="KW-0349">Heme</keyword>
<dbReference type="GO" id="GO:0052615">
    <property type="term" value="F:ent-kaurene oxidase activity"/>
    <property type="evidence" value="ECO:0007669"/>
    <property type="project" value="InterPro"/>
</dbReference>
<evidence type="ECO:0000256" key="4">
    <source>
        <dbReference type="ARBA" id="ARBA00022617"/>
    </source>
</evidence>
<keyword evidence="9 12" id="KW-0408">Iron</keyword>
<dbReference type="FunFam" id="1.10.630.10:FF:000062">
    <property type="entry name" value="Ent-kaurene oxidase 2"/>
    <property type="match status" value="1"/>
</dbReference>
<dbReference type="InterPro" id="IPR036396">
    <property type="entry name" value="Cyt_P450_sf"/>
</dbReference>
<evidence type="ECO:0000256" key="11">
    <source>
        <dbReference type="ARBA" id="ARBA00023136"/>
    </source>
</evidence>
<dbReference type="GO" id="GO:0009686">
    <property type="term" value="P:gibberellin biosynthetic process"/>
    <property type="evidence" value="ECO:0007669"/>
    <property type="project" value="InterPro"/>
</dbReference>
<evidence type="ECO:0000256" key="2">
    <source>
        <dbReference type="ARBA" id="ARBA00004167"/>
    </source>
</evidence>
<evidence type="ECO:0000256" key="10">
    <source>
        <dbReference type="ARBA" id="ARBA00023033"/>
    </source>
</evidence>
<dbReference type="InterPro" id="IPR001128">
    <property type="entry name" value="Cyt_P450"/>
</dbReference>
<dbReference type="GO" id="GO:0016709">
    <property type="term" value="F:oxidoreductase activity, acting on paired donors, with incorporation or reduction of molecular oxygen, NAD(P)H as one donor, and incorporation of one atom of oxygen"/>
    <property type="evidence" value="ECO:0007669"/>
    <property type="project" value="TreeGrafter"/>
</dbReference>
<dbReference type="EMBL" id="JACGCM010002205">
    <property type="protein sequence ID" value="KAF6143395.1"/>
    <property type="molecule type" value="Genomic_DNA"/>
</dbReference>
<dbReference type="InterPro" id="IPR017972">
    <property type="entry name" value="Cyt_P450_CS"/>
</dbReference>
<evidence type="ECO:0000256" key="9">
    <source>
        <dbReference type="ARBA" id="ARBA00023004"/>
    </source>
</evidence>
<evidence type="ECO:0000256" key="3">
    <source>
        <dbReference type="ARBA" id="ARBA00010617"/>
    </source>
</evidence>
<dbReference type="PANTHER" id="PTHR47283">
    <property type="entry name" value="ENT-KAURENE OXIDASE, CHLOROPLASTIC"/>
    <property type="match status" value="1"/>
</dbReference>
<feature type="binding site" description="axial binding residue" evidence="12">
    <location>
        <position position="461"/>
    </location>
    <ligand>
        <name>heme</name>
        <dbReference type="ChEBI" id="CHEBI:30413"/>
    </ligand>
    <ligandPart>
        <name>Fe</name>
        <dbReference type="ChEBI" id="CHEBI:18248"/>
    </ligandPart>
</feature>
<dbReference type="GO" id="GO:0005783">
    <property type="term" value="C:endoplasmic reticulum"/>
    <property type="evidence" value="ECO:0007669"/>
    <property type="project" value="TreeGrafter"/>
</dbReference>
<dbReference type="Proteomes" id="UP000541444">
    <property type="component" value="Unassembled WGS sequence"/>
</dbReference>
<dbReference type="PRINTS" id="PR00463">
    <property type="entry name" value="EP450I"/>
</dbReference>
<reference evidence="15 16" key="1">
    <citation type="journal article" date="2020" name="IScience">
        <title>Genome Sequencing of the Endangered Kingdonia uniflora (Circaeasteraceae, Ranunculales) Reveals Potential Mechanisms of Evolutionary Specialization.</title>
        <authorList>
            <person name="Sun Y."/>
            <person name="Deng T."/>
            <person name="Zhang A."/>
            <person name="Moore M.J."/>
            <person name="Landis J.B."/>
            <person name="Lin N."/>
            <person name="Zhang H."/>
            <person name="Zhang X."/>
            <person name="Huang J."/>
            <person name="Zhang X."/>
            <person name="Sun H."/>
            <person name="Wang H."/>
        </authorList>
    </citation>
    <scope>NUCLEOTIDE SEQUENCE [LARGE SCALE GENOMIC DNA]</scope>
    <source>
        <strain evidence="15">TB1705</strain>
        <tissue evidence="15">Leaf</tissue>
    </source>
</reference>
<comment type="subcellular location">
    <subcellularLocation>
        <location evidence="2">Membrane</location>
        <topology evidence="2">Single-pass membrane protein</topology>
    </subcellularLocation>
</comment>
<name>A0A7J7LL52_9MAGN</name>
<accession>A0A7J7LL52</accession>
<evidence type="ECO:0000256" key="12">
    <source>
        <dbReference type="PIRSR" id="PIRSR602401-1"/>
    </source>
</evidence>
<evidence type="ECO:0000256" key="5">
    <source>
        <dbReference type="ARBA" id="ARBA00022692"/>
    </source>
</evidence>
<evidence type="ECO:0000313" key="15">
    <source>
        <dbReference type="EMBL" id="KAF6143395.1"/>
    </source>
</evidence>
<dbReference type="PRINTS" id="PR00385">
    <property type="entry name" value="P450"/>
</dbReference>
<dbReference type="GO" id="GO:0005506">
    <property type="term" value="F:iron ion binding"/>
    <property type="evidence" value="ECO:0007669"/>
    <property type="project" value="InterPro"/>
</dbReference>
<comment type="caution">
    <text evidence="15">The sequence shown here is derived from an EMBL/GenBank/DDBJ whole genome shotgun (WGS) entry which is preliminary data.</text>
</comment>
<sequence>MEVITDTTSTLLQYPVIASATVVLGFLSLPLVTRLMSNQRRNNRTPSLPLPPAIPGLPLIGNLLQLKAKKPHQTFTKWAEAYGPVYSIKTGSSTVVVLNSTDVVKEAMVTRFSSISTRKLSNALKILTSDKCMVATSDYNEFHKTVKRYILTSVLGANAQKRHRGHRDTMIENISQVLDAHAKKNPQEAINLRKVVKTELFGLALKEALGRDLDSSVYVEELGISLSRDEIFQVLVVDPMMGAIEVDWRDFFPYLKWVPNKSIEMKINQMNMRRKAVMKALINHQKKRISLGEEINCYLDFLLSEEKALTDEQILMLIWETIIEASDTTLVTTEWAMYELAKSGSCQEKLYREINSVCGSDKLTEEHLSQLPYLNAVFHETLRKHSPVPVVPLRYAHEDTQLGGYHIPAGSEIAINIYGCNMDKKQWDVPEEWNPERFLDDKYDRMDLYKTMAFGGGKRVCAGSLQALLISCMSIGALVQNFQWKLKEGEEEDVDTVLLTTHKLHPMQAYMTPRFSR</sequence>
<keyword evidence="6 12" id="KW-0479">Metal-binding</keyword>
<keyword evidence="11 14" id="KW-0472">Membrane</keyword>
<evidence type="ECO:0000256" key="1">
    <source>
        <dbReference type="ARBA" id="ARBA00001971"/>
    </source>
</evidence>
<keyword evidence="8 13" id="KW-0560">Oxidoreductase</keyword>
<evidence type="ECO:0000256" key="14">
    <source>
        <dbReference type="SAM" id="Phobius"/>
    </source>
</evidence>
<dbReference type="SUPFAM" id="SSF48264">
    <property type="entry name" value="Cytochrome P450"/>
    <property type="match status" value="1"/>
</dbReference>
<evidence type="ECO:0000256" key="7">
    <source>
        <dbReference type="ARBA" id="ARBA00022989"/>
    </source>
</evidence>
<feature type="transmembrane region" description="Helical" evidence="14">
    <location>
        <begin position="12"/>
        <end position="32"/>
    </location>
</feature>
<dbReference type="PROSITE" id="PS00086">
    <property type="entry name" value="CYTOCHROME_P450"/>
    <property type="match status" value="1"/>
</dbReference>
<evidence type="ECO:0000256" key="8">
    <source>
        <dbReference type="ARBA" id="ARBA00023002"/>
    </source>
</evidence>
<dbReference type="InterPro" id="IPR044225">
    <property type="entry name" value="KO_chloroplastic"/>
</dbReference>
<dbReference type="GO" id="GO:0020037">
    <property type="term" value="F:heme binding"/>
    <property type="evidence" value="ECO:0007669"/>
    <property type="project" value="InterPro"/>
</dbReference>
<dbReference type="InterPro" id="IPR002401">
    <property type="entry name" value="Cyt_P450_E_grp-I"/>
</dbReference>
<dbReference type="GO" id="GO:0009707">
    <property type="term" value="C:chloroplast outer membrane"/>
    <property type="evidence" value="ECO:0007669"/>
    <property type="project" value="TreeGrafter"/>
</dbReference>
<protein>
    <recommendedName>
        <fullName evidence="17">Ent-kaurene oxidase</fullName>
    </recommendedName>
</protein>
<keyword evidence="16" id="KW-1185">Reference proteome</keyword>
<proteinExistence type="inferred from homology"/>
<dbReference type="PANTHER" id="PTHR47283:SF1">
    <property type="entry name" value="ENT-KAURENE OXIDASE, CHLOROPLASTIC"/>
    <property type="match status" value="1"/>
</dbReference>
<dbReference type="GO" id="GO:0010241">
    <property type="term" value="P:ent-kaurene oxidation to kaurenoic acid"/>
    <property type="evidence" value="ECO:0007669"/>
    <property type="project" value="InterPro"/>
</dbReference>
<keyword evidence="5 14" id="KW-0812">Transmembrane</keyword>
<dbReference type="AlphaFoldDB" id="A0A7J7LL52"/>
<comment type="cofactor">
    <cofactor evidence="1 12">
        <name>heme</name>
        <dbReference type="ChEBI" id="CHEBI:30413"/>
    </cofactor>
</comment>
<keyword evidence="7 14" id="KW-1133">Transmembrane helix</keyword>
<evidence type="ECO:0000256" key="6">
    <source>
        <dbReference type="ARBA" id="ARBA00022723"/>
    </source>
</evidence>
<dbReference type="Gene3D" id="1.10.630.10">
    <property type="entry name" value="Cytochrome P450"/>
    <property type="match status" value="1"/>
</dbReference>
<evidence type="ECO:0008006" key="17">
    <source>
        <dbReference type="Google" id="ProtNLM"/>
    </source>
</evidence>
<dbReference type="GO" id="GO:0044550">
    <property type="term" value="P:secondary metabolite biosynthetic process"/>
    <property type="evidence" value="ECO:0007669"/>
    <property type="project" value="UniProtKB-ARBA"/>
</dbReference>
<dbReference type="OrthoDB" id="2789670at2759"/>
<gene>
    <name evidence="15" type="ORF">GIB67_029564</name>
</gene>
<dbReference type="CDD" id="cd11075">
    <property type="entry name" value="CYP77_89"/>
    <property type="match status" value="1"/>
</dbReference>
<comment type="similarity">
    <text evidence="3 13">Belongs to the cytochrome P450 family.</text>
</comment>
<keyword evidence="10 13" id="KW-0503">Monooxygenase</keyword>
<evidence type="ECO:0000313" key="16">
    <source>
        <dbReference type="Proteomes" id="UP000541444"/>
    </source>
</evidence>
<evidence type="ECO:0000256" key="13">
    <source>
        <dbReference type="RuleBase" id="RU000461"/>
    </source>
</evidence>
<organism evidence="15 16">
    <name type="scientific">Kingdonia uniflora</name>
    <dbReference type="NCBI Taxonomy" id="39325"/>
    <lineage>
        <taxon>Eukaryota</taxon>
        <taxon>Viridiplantae</taxon>
        <taxon>Streptophyta</taxon>
        <taxon>Embryophyta</taxon>
        <taxon>Tracheophyta</taxon>
        <taxon>Spermatophyta</taxon>
        <taxon>Magnoliopsida</taxon>
        <taxon>Ranunculales</taxon>
        <taxon>Circaeasteraceae</taxon>
        <taxon>Kingdonia</taxon>
    </lineage>
</organism>